<organism evidence="18 19">
    <name type="scientific">Coniosporium apollinis (strain CBS 100218)</name>
    <name type="common">Rock-inhabiting black yeast</name>
    <dbReference type="NCBI Taxonomy" id="1168221"/>
    <lineage>
        <taxon>Eukaryota</taxon>
        <taxon>Fungi</taxon>
        <taxon>Dikarya</taxon>
        <taxon>Ascomycota</taxon>
        <taxon>Pezizomycotina</taxon>
        <taxon>Dothideomycetes</taxon>
        <taxon>Dothideomycetes incertae sedis</taxon>
        <taxon>Coniosporium</taxon>
    </lineage>
</organism>
<evidence type="ECO:0000256" key="5">
    <source>
        <dbReference type="ARBA" id="ARBA00020536"/>
    </source>
</evidence>
<keyword evidence="14" id="KW-0234">DNA repair</keyword>
<feature type="compositionally biased region" description="Low complexity" evidence="16">
    <location>
        <begin position="126"/>
        <end position="136"/>
    </location>
</feature>
<keyword evidence="8" id="KW-0597">Phosphoprotein</keyword>
<dbReference type="GO" id="GO:0003677">
    <property type="term" value="F:DNA binding"/>
    <property type="evidence" value="ECO:0007669"/>
    <property type="project" value="UniProtKB-KW"/>
</dbReference>
<protein>
    <recommendedName>
        <fullName evidence="5">RNA polymerase II degradation factor 1</fullName>
    </recommendedName>
</protein>
<keyword evidence="11" id="KW-0832">Ubl conjugation</keyword>
<evidence type="ECO:0000256" key="11">
    <source>
        <dbReference type="ARBA" id="ARBA00022843"/>
    </source>
</evidence>
<feature type="compositionally biased region" description="Low complexity" evidence="16">
    <location>
        <begin position="688"/>
        <end position="711"/>
    </location>
</feature>
<feature type="compositionally biased region" description="Polar residues" evidence="16">
    <location>
        <begin position="600"/>
        <end position="619"/>
    </location>
</feature>
<name>R7YSI2_CONA1</name>
<feature type="compositionally biased region" description="Polar residues" evidence="16">
    <location>
        <begin position="661"/>
        <end position="686"/>
    </location>
</feature>
<evidence type="ECO:0000259" key="17">
    <source>
        <dbReference type="PROSITE" id="PS51140"/>
    </source>
</evidence>
<dbReference type="Proteomes" id="UP000016924">
    <property type="component" value="Unassembled WGS sequence"/>
</dbReference>
<feature type="compositionally biased region" description="Pro residues" evidence="16">
    <location>
        <begin position="383"/>
        <end position="394"/>
    </location>
</feature>
<proteinExistence type="inferred from homology"/>
<feature type="compositionally biased region" description="Polar residues" evidence="16">
    <location>
        <begin position="30"/>
        <end position="48"/>
    </location>
</feature>
<dbReference type="HOGENOM" id="CLU_008092_0_0_1"/>
<keyword evidence="19" id="KW-1185">Reference proteome</keyword>
<evidence type="ECO:0000256" key="15">
    <source>
        <dbReference type="ARBA" id="ARBA00023242"/>
    </source>
</evidence>
<evidence type="ECO:0000256" key="6">
    <source>
        <dbReference type="ARBA" id="ARBA00022454"/>
    </source>
</evidence>
<dbReference type="EMBL" id="JH767570">
    <property type="protein sequence ID" value="EON64803.1"/>
    <property type="molecule type" value="Genomic_DNA"/>
</dbReference>
<evidence type="ECO:0000256" key="13">
    <source>
        <dbReference type="ARBA" id="ARBA00023125"/>
    </source>
</evidence>
<keyword evidence="9" id="KW-0227">DNA damage</keyword>
<dbReference type="OMA" id="MYQNQFP"/>
<dbReference type="RefSeq" id="XP_007780120.1">
    <property type="nucleotide sequence ID" value="XM_007781930.1"/>
</dbReference>
<dbReference type="GO" id="GO:0043130">
    <property type="term" value="F:ubiquitin binding"/>
    <property type="evidence" value="ECO:0007669"/>
    <property type="project" value="InterPro"/>
</dbReference>
<gene>
    <name evidence="18" type="ORF">W97_04036</name>
</gene>
<evidence type="ECO:0000256" key="1">
    <source>
        <dbReference type="ARBA" id="ARBA00004123"/>
    </source>
</evidence>
<evidence type="ECO:0000256" key="9">
    <source>
        <dbReference type="ARBA" id="ARBA00022763"/>
    </source>
</evidence>
<evidence type="ECO:0000256" key="14">
    <source>
        <dbReference type="ARBA" id="ARBA00023204"/>
    </source>
</evidence>
<dbReference type="eggNOG" id="ENOG502S359">
    <property type="taxonomic scope" value="Eukaryota"/>
</dbReference>
<evidence type="ECO:0000256" key="8">
    <source>
        <dbReference type="ARBA" id="ARBA00022553"/>
    </source>
</evidence>
<evidence type="ECO:0000256" key="16">
    <source>
        <dbReference type="SAM" id="MobiDB-lite"/>
    </source>
</evidence>
<feature type="compositionally biased region" description="Low complexity" evidence="16">
    <location>
        <begin position="466"/>
        <end position="484"/>
    </location>
</feature>
<evidence type="ECO:0000313" key="19">
    <source>
        <dbReference type="Proteomes" id="UP000016924"/>
    </source>
</evidence>
<feature type="compositionally biased region" description="Polar residues" evidence="16">
    <location>
        <begin position="635"/>
        <end position="648"/>
    </location>
</feature>
<dbReference type="STRING" id="1168221.R7YSI2"/>
<dbReference type="AlphaFoldDB" id="R7YSI2"/>
<evidence type="ECO:0000313" key="18">
    <source>
        <dbReference type="EMBL" id="EON64803.1"/>
    </source>
</evidence>
<keyword evidence="6" id="KW-0158">Chromosome</keyword>
<feature type="compositionally biased region" description="Basic and acidic residues" evidence="16">
    <location>
        <begin position="107"/>
        <end position="121"/>
    </location>
</feature>
<accession>R7YSI2</accession>
<reference evidence="19" key="1">
    <citation type="submission" date="2012-06" db="EMBL/GenBank/DDBJ databases">
        <title>The genome sequence of Coniosporium apollinis CBS 100218.</title>
        <authorList>
            <consortium name="The Broad Institute Genome Sequencing Platform"/>
            <person name="Cuomo C."/>
            <person name="Gorbushina A."/>
            <person name="Noack S."/>
            <person name="Walker B."/>
            <person name="Young S.K."/>
            <person name="Zeng Q."/>
            <person name="Gargeya S."/>
            <person name="Fitzgerald M."/>
            <person name="Haas B."/>
            <person name="Abouelleil A."/>
            <person name="Alvarado L."/>
            <person name="Arachchi H.M."/>
            <person name="Berlin A.M."/>
            <person name="Chapman S.B."/>
            <person name="Goldberg J."/>
            <person name="Griggs A."/>
            <person name="Gujja S."/>
            <person name="Hansen M."/>
            <person name="Howarth C."/>
            <person name="Imamovic A."/>
            <person name="Larimer J."/>
            <person name="McCowan C."/>
            <person name="Montmayeur A."/>
            <person name="Murphy C."/>
            <person name="Neiman D."/>
            <person name="Pearson M."/>
            <person name="Priest M."/>
            <person name="Roberts A."/>
            <person name="Saif S."/>
            <person name="Shea T."/>
            <person name="Sisk P."/>
            <person name="Sykes S."/>
            <person name="Wortman J."/>
            <person name="Nusbaum C."/>
            <person name="Birren B."/>
        </authorList>
    </citation>
    <scope>NUCLEOTIDE SEQUENCE [LARGE SCALE GENOMIC DNA]</scope>
    <source>
        <strain evidence="19">CBS 100218</strain>
    </source>
</reference>
<dbReference type="GO" id="GO:0005737">
    <property type="term" value="C:cytoplasm"/>
    <property type="evidence" value="ECO:0007669"/>
    <property type="project" value="UniProtKB-SubCell"/>
</dbReference>
<feature type="compositionally biased region" description="Low complexity" evidence="16">
    <location>
        <begin position="513"/>
        <end position="525"/>
    </location>
</feature>
<feature type="compositionally biased region" description="Low complexity" evidence="16">
    <location>
        <begin position="209"/>
        <end position="236"/>
    </location>
</feature>
<evidence type="ECO:0000256" key="7">
    <source>
        <dbReference type="ARBA" id="ARBA00022490"/>
    </source>
</evidence>
<dbReference type="InterPro" id="IPR051833">
    <property type="entry name" value="TC-DDR_regulator"/>
</dbReference>
<dbReference type="OrthoDB" id="5396806at2759"/>
<dbReference type="CDD" id="cd14368">
    <property type="entry name" value="CUE_DEF1_like"/>
    <property type="match status" value="1"/>
</dbReference>
<keyword evidence="7" id="KW-0963">Cytoplasm</keyword>
<feature type="compositionally biased region" description="Low complexity" evidence="16">
    <location>
        <begin position="7"/>
        <end position="18"/>
    </location>
</feature>
<evidence type="ECO:0000256" key="12">
    <source>
        <dbReference type="ARBA" id="ARBA00022895"/>
    </source>
</evidence>
<feature type="compositionally biased region" description="Basic and acidic residues" evidence="16">
    <location>
        <begin position="344"/>
        <end position="357"/>
    </location>
</feature>
<dbReference type="InterPro" id="IPR041803">
    <property type="entry name" value="DEF1_CUE"/>
</dbReference>
<evidence type="ECO:0000256" key="4">
    <source>
        <dbReference type="ARBA" id="ARBA00005491"/>
    </source>
</evidence>
<evidence type="ECO:0000256" key="3">
    <source>
        <dbReference type="ARBA" id="ARBA00004574"/>
    </source>
</evidence>
<feature type="compositionally biased region" description="Polar residues" evidence="16">
    <location>
        <begin position="879"/>
        <end position="892"/>
    </location>
</feature>
<feature type="domain" description="CUE" evidence="17">
    <location>
        <begin position="58"/>
        <end position="101"/>
    </location>
</feature>
<feature type="compositionally biased region" description="Low complexity" evidence="16">
    <location>
        <begin position="649"/>
        <end position="660"/>
    </location>
</feature>
<dbReference type="PANTHER" id="PTHR16308:SF13">
    <property type="entry name" value="PROTEIN LINGERER"/>
    <property type="match status" value="1"/>
</dbReference>
<sequence length="965" mass="100195">MSEVQTRPAASRGRSSARGGRGGYRGAPRTTKQTNGDLQDTAVDTSADQGELGELKKKYSSQLSMLKELFPAWTDVDLVLALQESDGDLQSTIERITEGNVSQFSEVPKKTKDRSRSKAKEGFTPGADTATSSSRSARGRGGPDSARGARGRPERGRGAFRGGRGGTQTGTNGARTASGPASVPTTESTAWEASAPTEGKENDSWDTSAAANTGEAAPEAQWASTAASTATPATASEGQKSSLISEGGAKKTWASMFAKPKPAPAPPKPAAMAPPLAEVGLPPAVEIPEVQEDAAQVEVEPEALPVPPVVDEAPEVEPSTIPVEPPEATPEAEIEEAALQLTPSKDELTEDNLEHLPDASVPAPTETAASTVASSRDIGVATPLPPGQQPPISRPPMGGFATSAFKATGAPGRSASFQRRIMEQQEAVVMPGNHAVDRAAVQFGSMGLNGDADLDVDDDREEPETRTQPPQQSPAAPRASLPPAIRQPSLPSEAPIQDTLPTPKQAGLPSVPQQQQQTAQQHSPQNTLGAQVMPQQAPHGGQQYSQYGRYDQPILPSEQSAPLPKAYDPFSQQTGRQSHLESYPSQQQSQIQQQVPSQLGGFSSAPSDHSSYYTSDQSRNAYGNFYGAGYGQQGSTSQQDAGASQQRTGSAFGASAADSAYPTSQSQQVPSRYGEAQNSGHNTPNPTLAAQQHAGAQSQQAQQLHQQPYGQSGYGYGGYPNHPYYNSPYYAAYMNQSAQHGYGGPFGGKGGMYGQPHHGYGMSPQTSHDQYSSSPAAGGFGASSMHGRDTGLTGGLSEYSRSGSTQPTQISSQDARYSGMSDPFGRSQSGFPGQSQGYGQQQSAHQSNTDPSDALKPFGSDAKSGPSPSALGQPGRPGSATNNTPGVGSQSGLPPPQSHQQGFGGYPGHLGGGQGSQYGGFGGLGGHQSSAQNNQAGGYGGYGSGFSNYGGSYGRGGWGGNYTQH</sequence>
<dbReference type="Pfam" id="PF02845">
    <property type="entry name" value="CUE"/>
    <property type="match status" value="1"/>
</dbReference>
<feature type="region of interest" description="Disordered" evidence="16">
    <location>
        <begin position="1"/>
        <end position="50"/>
    </location>
</feature>
<feature type="compositionally biased region" description="Gly residues" evidence="16">
    <location>
        <begin position="902"/>
        <end position="926"/>
    </location>
</feature>
<dbReference type="PROSITE" id="PS51140">
    <property type="entry name" value="CUE"/>
    <property type="match status" value="1"/>
</dbReference>
<evidence type="ECO:0000256" key="2">
    <source>
        <dbReference type="ARBA" id="ARBA00004496"/>
    </source>
</evidence>
<keyword evidence="15" id="KW-0539">Nucleus</keyword>
<dbReference type="GO" id="GO:0000781">
    <property type="term" value="C:chromosome, telomeric region"/>
    <property type="evidence" value="ECO:0007669"/>
    <property type="project" value="UniProtKB-SubCell"/>
</dbReference>
<feature type="compositionally biased region" description="Low complexity" evidence="16">
    <location>
        <begin position="825"/>
        <end position="847"/>
    </location>
</feature>
<keyword evidence="12" id="KW-0779">Telomere</keyword>
<dbReference type="GO" id="GO:0006281">
    <property type="term" value="P:DNA repair"/>
    <property type="evidence" value="ECO:0007669"/>
    <property type="project" value="UniProtKB-KW"/>
</dbReference>
<feature type="compositionally biased region" description="Polar residues" evidence="16">
    <location>
        <begin position="94"/>
        <end position="105"/>
    </location>
</feature>
<feature type="compositionally biased region" description="Polar residues" evidence="16">
    <location>
        <begin position="799"/>
        <end position="815"/>
    </location>
</feature>
<feature type="region of interest" description="Disordered" evidence="16">
    <location>
        <begin position="94"/>
        <end position="416"/>
    </location>
</feature>
<feature type="compositionally biased region" description="Gly residues" evidence="16">
    <location>
        <begin position="741"/>
        <end position="753"/>
    </location>
</feature>
<evidence type="ECO:0000256" key="10">
    <source>
        <dbReference type="ARBA" id="ARBA00022786"/>
    </source>
</evidence>
<dbReference type="PANTHER" id="PTHR16308">
    <property type="entry name" value="UBIQUITIN ASSOCIATED PROTEIN 2-LIKE/LINGERER"/>
    <property type="match status" value="1"/>
</dbReference>
<feature type="compositionally biased region" description="Low complexity" evidence="16">
    <location>
        <begin position="582"/>
        <end position="598"/>
    </location>
</feature>
<feature type="compositionally biased region" description="Acidic residues" evidence="16">
    <location>
        <begin position="452"/>
        <end position="462"/>
    </location>
</feature>
<dbReference type="GO" id="GO:0005634">
    <property type="term" value="C:nucleus"/>
    <property type="evidence" value="ECO:0007669"/>
    <property type="project" value="UniProtKB-SubCell"/>
</dbReference>
<dbReference type="InterPro" id="IPR003892">
    <property type="entry name" value="CUE"/>
</dbReference>
<comment type="subcellular location">
    <subcellularLocation>
        <location evidence="3">Chromosome</location>
        <location evidence="3">Telomere</location>
    </subcellularLocation>
    <subcellularLocation>
        <location evidence="2">Cytoplasm</location>
    </subcellularLocation>
    <subcellularLocation>
        <location evidence="1">Nucleus</location>
    </subcellularLocation>
</comment>
<dbReference type="GeneID" id="19901347"/>
<feature type="compositionally biased region" description="Gly residues" evidence="16">
    <location>
        <begin position="159"/>
        <end position="168"/>
    </location>
</feature>
<keyword evidence="13" id="KW-0238">DNA-binding</keyword>
<comment type="similarity">
    <text evidence="4">Belongs to the DEF1 family.</text>
</comment>
<feature type="region of interest" description="Disordered" evidence="16">
    <location>
        <begin position="737"/>
        <end position="945"/>
    </location>
</feature>
<feature type="region of interest" description="Disordered" evidence="16">
    <location>
        <begin position="441"/>
        <end position="718"/>
    </location>
</feature>
<keyword evidence="10" id="KW-0833">Ubl conjugation pathway</keyword>